<organism evidence="8 9">
    <name type="scientific">Neotamlana sargassicola</name>
    <dbReference type="NCBI Taxonomy" id="2883125"/>
    <lineage>
        <taxon>Bacteria</taxon>
        <taxon>Pseudomonadati</taxon>
        <taxon>Bacteroidota</taxon>
        <taxon>Flavobacteriia</taxon>
        <taxon>Flavobacteriales</taxon>
        <taxon>Flavobacteriaceae</taxon>
        <taxon>Neotamlana</taxon>
    </lineage>
</organism>
<accession>A0A9X1L7N4</accession>
<dbReference type="EMBL" id="JAJAPX010000002">
    <property type="protein sequence ID" value="MCB4807933.1"/>
    <property type="molecule type" value="Genomic_DNA"/>
</dbReference>
<comment type="caution">
    <text evidence="8">The sequence shown here is derived from an EMBL/GenBank/DDBJ whole genome shotgun (WGS) entry which is preliminary data.</text>
</comment>
<dbReference type="PROSITE" id="PS50005">
    <property type="entry name" value="TPR"/>
    <property type="match status" value="1"/>
</dbReference>
<evidence type="ECO:0000313" key="8">
    <source>
        <dbReference type="EMBL" id="MCB4807933.1"/>
    </source>
</evidence>
<sequence>MDLFKNYVLFYKGLLLTLFLLFLYLPSVNQTDYVNSTITSKTVFFLYALIVTLSCWGLQMVVNKNKQRAVKISILDVLLALLLVFICVNRYVLQSNYGFSIRFIELLGLSLLYVILRGLPVKHFVWILFAIVLSGVIQAGYGNFQLLGYYPSNHSGFKMTGSFFNPGPFAGLLTSVWTMALGLYLYREQIFKQFLYLSTSSTLRLNTLIKYTFEYILLLAIIGILLVVPASQSRASWLAIAITTVILLEFKYCYLKKLFAKISRFKKVMLSMGLLIVLGLSLFGIYHFKKGSSDGRLFIWKVSFEIIKENPVVGVGFDRFKAHYMDAQANYFAEHGETTEAMVADNSYYAFNEFVQFVVENGLVGLLSLIILSVLLFKTKVEKENTYISNILKTCLLAISVFACFSYPMQILPIKIILVAALAMLTTVNAKVYEIKITQSNTMHKVFKTSLLVIAIFGVTKASLYANVLNEGFKTWQYALSPYGSYEDVLEDYKAVYPLFKRDGDFLMNYGKTLCLEKKYPQAISILQQAKQHLNTTIIETALGDAYKGIKQYEKAEITYKKAYHMIPSRFYPLYLLANLYDESGDKTKAVTMAKRLLDKEVKIPSTAIKEMKTEMKRIITKHNTSSTDKKSQYK</sequence>
<keyword evidence="4 6" id="KW-0472">Membrane</keyword>
<evidence type="ECO:0000256" key="5">
    <source>
        <dbReference type="PROSITE-ProRule" id="PRU00339"/>
    </source>
</evidence>
<feature type="repeat" description="TPR" evidence="5">
    <location>
        <begin position="537"/>
        <end position="570"/>
    </location>
</feature>
<keyword evidence="5" id="KW-0802">TPR repeat</keyword>
<feature type="transmembrane region" description="Helical" evidence="6">
    <location>
        <begin position="123"/>
        <end position="141"/>
    </location>
</feature>
<dbReference type="PANTHER" id="PTHR37422">
    <property type="entry name" value="TEICHURONIC ACID BIOSYNTHESIS PROTEIN TUAE"/>
    <property type="match status" value="1"/>
</dbReference>
<feature type="transmembrane region" description="Helical" evidence="6">
    <location>
        <begin position="208"/>
        <end position="229"/>
    </location>
</feature>
<proteinExistence type="predicted"/>
<dbReference type="GO" id="GO:0016874">
    <property type="term" value="F:ligase activity"/>
    <property type="evidence" value="ECO:0007669"/>
    <property type="project" value="UniProtKB-KW"/>
</dbReference>
<evidence type="ECO:0000313" key="9">
    <source>
        <dbReference type="Proteomes" id="UP001139286"/>
    </source>
</evidence>
<dbReference type="InterPro" id="IPR051533">
    <property type="entry name" value="WaaL-like"/>
</dbReference>
<dbReference type="InterPro" id="IPR007016">
    <property type="entry name" value="O-antigen_ligase-rel_domated"/>
</dbReference>
<feature type="transmembrane region" description="Helical" evidence="6">
    <location>
        <begin position="169"/>
        <end position="187"/>
    </location>
</feature>
<keyword evidence="8" id="KW-0436">Ligase</keyword>
<feature type="transmembrane region" description="Helical" evidence="6">
    <location>
        <begin position="74"/>
        <end position="93"/>
    </location>
</feature>
<comment type="subcellular location">
    <subcellularLocation>
        <location evidence="1">Membrane</location>
        <topology evidence="1">Multi-pass membrane protein</topology>
    </subcellularLocation>
</comment>
<keyword evidence="2 6" id="KW-0812">Transmembrane</keyword>
<protein>
    <submittedName>
        <fullName evidence="8">O-antigen ligase family protein</fullName>
    </submittedName>
</protein>
<dbReference type="Pfam" id="PF04932">
    <property type="entry name" value="Wzy_C"/>
    <property type="match status" value="1"/>
</dbReference>
<name>A0A9X1L7N4_9FLAO</name>
<dbReference type="InterPro" id="IPR019734">
    <property type="entry name" value="TPR_rpt"/>
</dbReference>
<feature type="transmembrane region" description="Helical" evidence="6">
    <location>
        <begin position="387"/>
        <end position="408"/>
    </location>
</feature>
<dbReference type="SUPFAM" id="SSF48452">
    <property type="entry name" value="TPR-like"/>
    <property type="match status" value="1"/>
</dbReference>
<dbReference type="Proteomes" id="UP001139286">
    <property type="component" value="Unassembled WGS sequence"/>
</dbReference>
<dbReference type="PANTHER" id="PTHR37422:SF13">
    <property type="entry name" value="LIPOPOLYSACCHARIDE BIOSYNTHESIS PROTEIN PA4999-RELATED"/>
    <property type="match status" value="1"/>
</dbReference>
<feature type="transmembrane region" description="Helical" evidence="6">
    <location>
        <begin position="44"/>
        <end position="62"/>
    </location>
</feature>
<dbReference type="RefSeq" id="WP_226695358.1">
    <property type="nucleotide sequence ID" value="NZ_JAJAPX010000002.1"/>
</dbReference>
<keyword evidence="3 6" id="KW-1133">Transmembrane helix</keyword>
<evidence type="ECO:0000256" key="4">
    <source>
        <dbReference type="ARBA" id="ARBA00023136"/>
    </source>
</evidence>
<evidence type="ECO:0000256" key="6">
    <source>
        <dbReference type="SAM" id="Phobius"/>
    </source>
</evidence>
<feature type="transmembrane region" description="Helical" evidence="6">
    <location>
        <begin position="7"/>
        <end position="24"/>
    </location>
</feature>
<feature type="domain" description="O-antigen ligase-related" evidence="7">
    <location>
        <begin position="220"/>
        <end position="369"/>
    </location>
</feature>
<evidence type="ECO:0000256" key="1">
    <source>
        <dbReference type="ARBA" id="ARBA00004141"/>
    </source>
</evidence>
<evidence type="ECO:0000259" key="7">
    <source>
        <dbReference type="Pfam" id="PF04932"/>
    </source>
</evidence>
<evidence type="ECO:0000256" key="3">
    <source>
        <dbReference type="ARBA" id="ARBA00022989"/>
    </source>
</evidence>
<feature type="transmembrane region" description="Helical" evidence="6">
    <location>
        <begin position="414"/>
        <end position="434"/>
    </location>
</feature>
<dbReference type="AlphaFoldDB" id="A0A9X1L7N4"/>
<feature type="transmembrane region" description="Helical" evidence="6">
    <location>
        <begin position="235"/>
        <end position="255"/>
    </location>
</feature>
<evidence type="ECO:0000256" key="2">
    <source>
        <dbReference type="ARBA" id="ARBA00022692"/>
    </source>
</evidence>
<gene>
    <name evidence="8" type="ORF">LG651_06685</name>
</gene>
<feature type="transmembrane region" description="Helical" evidence="6">
    <location>
        <begin position="354"/>
        <end position="375"/>
    </location>
</feature>
<dbReference type="GO" id="GO:0016020">
    <property type="term" value="C:membrane"/>
    <property type="evidence" value="ECO:0007669"/>
    <property type="project" value="UniProtKB-SubCell"/>
</dbReference>
<reference evidence="8" key="1">
    <citation type="submission" date="2021-10" db="EMBL/GenBank/DDBJ databases">
        <title>Tamlana sargassums sp. nov., and Tamlana laminarinivorans sp. nov., two new bacteria isolated from the brown alga.</title>
        <authorList>
            <person name="Li J."/>
        </authorList>
    </citation>
    <scope>NUCLEOTIDE SEQUENCE</scope>
    <source>
        <strain evidence="8">62-3</strain>
    </source>
</reference>
<dbReference type="Gene3D" id="1.25.40.10">
    <property type="entry name" value="Tetratricopeptide repeat domain"/>
    <property type="match status" value="1"/>
</dbReference>
<feature type="transmembrane region" description="Helical" evidence="6">
    <location>
        <begin position="267"/>
        <end position="288"/>
    </location>
</feature>
<keyword evidence="9" id="KW-1185">Reference proteome</keyword>
<feature type="transmembrane region" description="Helical" evidence="6">
    <location>
        <begin position="99"/>
        <end position="116"/>
    </location>
</feature>
<dbReference type="InterPro" id="IPR011990">
    <property type="entry name" value="TPR-like_helical_dom_sf"/>
</dbReference>
<feature type="transmembrane region" description="Helical" evidence="6">
    <location>
        <begin position="446"/>
        <end position="466"/>
    </location>
</feature>